<reference evidence="2" key="1">
    <citation type="submission" date="2022-11" db="UniProtKB">
        <authorList>
            <consortium name="WormBaseParasite"/>
        </authorList>
    </citation>
    <scope>IDENTIFICATION</scope>
</reference>
<dbReference type="AlphaFoldDB" id="A0A915J8V9"/>
<keyword evidence="1" id="KW-1185">Reference proteome</keyword>
<sequence length="101" mass="11674">MQILLLVVQIFDQKYCTSRTFNVENSEHVARNNGIFEIRKKLVATIGCIIVHIFDQNFDRRVSRSDGTAGVSDRDFQPEMIIHFPIDHFSIINSSRITVYS</sequence>
<protein>
    <submittedName>
        <fullName evidence="2">Uncharacterized protein</fullName>
    </submittedName>
</protein>
<organism evidence="1 2">
    <name type="scientific">Romanomermis culicivorax</name>
    <name type="common">Nematode worm</name>
    <dbReference type="NCBI Taxonomy" id="13658"/>
    <lineage>
        <taxon>Eukaryota</taxon>
        <taxon>Metazoa</taxon>
        <taxon>Ecdysozoa</taxon>
        <taxon>Nematoda</taxon>
        <taxon>Enoplea</taxon>
        <taxon>Dorylaimia</taxon>
        <taxon>Mermithida</taxon>
        <taxon>Mermithoidea</taxon>
        <taxon>Mermithidae</taxon>
        <taxon>Romanomermis</taxon>
    </lineage>
</organism>
<evidence type="ECO:0000313" key="2">
    <source>
        <dbReference type="WBParaSite" id="nRc.2.0.1.t22149-RA"/>
    </source>
</evidence>
<name>A0A915J8V9_ROMCU</name>
<accession>A0A915J8V9</accession>
<dbReference type="Proteomes" id="UP000887565">
    <property type="component" value="Unplaced"/>
</dbReference>
<evidence type="ECO:0000313" key="1">
    <source>
        <dbReference type="Proteomes" id="UP000887565"/>
    </source>
</evidence>
<dbReference type="WBParaSite" id="nRc.2.0.1.t22149-RA">
    <property type="protein sequence ID" value="nRc.2.0.1.t22149-RA"/>
    <property type="gene ID" value="nRc.2.0.1.g22149"/>
</dbReference>
<proteinExistence type="predicted"/>